<dbReference type="Pfam" id="PF10722">
    <property type="entry name" value="YbjN"/>
    <property type="match status" value="1"/>
</dbReference>
<keyword evidence="3" id="KW-1185">Reference proteome</keyword>
<dbReference type="InterPro" id="IPR019660">
    <property type="entry name" value="Put_sensory_transdc_reg_YbjN"/>
</dbReference>
<dbReference type="SUPFAM" id="SSF69635">
    <property type="entry name" value="Type III secretory system chaperone-like"/>
    <property type="match status" value="1"/>
</dbReference>
<proteinExistence type="predicted"/>
<dbReference type="EMBL" id="VFQC01000003">
    <property type="protein sequence ID" value="TQN27592.1"/>
    <property type="molecule type" value="Genomic_DNA"/>
</dbReference>
<reference evidence="2 3" key="1">
    <citation type="submission" date="2019-06" db="EMBL/GenBank/DDBJ databases">
        <title>Sequencing the genomes of 1000 actinobacteria strains.</title>
        <authorList>
            <person name="Klenk H.-P."/>
        </authorList>
    </citation>
    <scope>NUCLEOTIDE SEQUENCE [LARGE SCALE GENOMIC DNA]</scope>
    <source>
        <strain evidence="2 3">DSM 45015</strain>
    </source>
</reference>
<gene>
    <name evidence="2" type="ORF">FHX37_4314</name>
</gene>
<organism evidence="2 3">
    <name type="scientific">Haloactinospora alba</name>
    <dbReference type="NCBI Taxonomy" id="405555"/>
    <lineage>
        <taxon>Bacteria</taxon>
        <taxon>Bacillati</taxon>
        <taxon>Actinomycetota</taxon>
        <taxon>Actinomycetes</taxon>
        <taxon>Streptosporangiales</taxon>
        <taxon>Nocardiopsidaceae</taxon>
        <taxon>Haloactinospora</taxon>
    </lineage>
</organism>
<comment type="caution">
    <text evidence="2">The sequence shown here is derived from an EMBL/GenBank/DDBJ whole genome shotgun (WGS) entry which is preliminary data.</text>
</comment>
<dbReference type="Gene3D" id="3.30.1460.10">
    <property type="match status" value="1"/>
</dbReference>
<sequence length="192" mass="21222">MSSQAHTDAAAAVEAAVADAGLEAERPRPDAFLVTLPGQRKLKTLVWLNIGEHSMLLKTFFCRQPDENHAGFYQWLMRKNADMYGMAFSADEVGDVYLVGRIPLAAVTAEEVDRLLGCALTYSDENFNTALELGFASSIRREWQWRVAGGYSLRNLQPFRHLVERSQPEDGGGDPPAPPVLSRAQEQSGEAR</sequence>
<dbReference type="RefSeq" id="WP_141926027.1">
    <property type="nucleotide sequence ID" value="NZ_VFQC01000003.1"/>
</dbReference>
<accession>A0A543N6Z0</accession>
<evidence type="ECO:0000256" key="1">
    <source>
        <dbReference type="SAM" id="MobiDB-lite"/>
    </source>
</evidence>
<dbReference type="AlphaFoldDB" id="A0A543N6Z0"/>
<evidence type="ECO:0000313" key="3">
    <source>
        <dbReference type="Proteomes" id="UP000317422"/>
    </source>
</evidence>
<feature type="region of interest" description="Disordered" evidence="1">
    <location>
        <begin position="164"/>
        <end position="192"/>
    </location>
</feature>
<protein>
    <submittedName>
        <fullName evidence="2">Putative sensory transduction regulator</fullName>
    </submittedName>
</protein>
<name>A0A543N6Z0_9ACTN</name>
<dbReference type="Proteomes" id="UP000317422">
    <property type="component" value="Unassembled WGS sequence"/>
</dbReference>
<dbReference type="OrthoDB" id="3212317at2"/>
<evidence type="ECO:0000313" key="2">
    <source>
        <dbReference type="EMBL" id="TQN27592.1"/>
    </source>
</evidence>